<gene>
    <name evidence="1" type="ORF">KCG49_15680</name>
</gene>
<sequence>MSENTLDKLITKLKLEAIDAAESEANDTIESAKTKARSILSEAQAKSDELIETAEIEAKTIIIKAEGALKQAARDLSLSLRNDLLNLLGNVLDKEVKITFTADLMETAVLKVVENIGSGVALKLPKGLEKNVANQIQKRLQESSDITSVTSDNSLVNAFSITKIDEGWSYDISPEEISNLLKKYLSQKWVYILNTDS</sequence>
<comment type="caution">
    <text evidence="1">The sequence shown here is derived from an EMBL/GenBank/DDBJ whole genome shotgun (WGS) entry which is preliminary data.</text>
</comment>
<dbReference type="AlphaFoldDB" id="A0A9X1FBF7"/>
<name>A0A9X1FBF7_9FLAO</name>
<keyword evidence="2" id="KW-1185">Reference proteome</keyword>
<evidence type="ECO:0000313" key="2">
    <source>
        <dbReference type="Proteomes" id="UP001138894"/>
    </source>
</evidence>
<evidence type="ECO:0008006" key="3">
    <source>
        <dbReference type="Google" id="ProtNLM"/>
    </source>
</evidence>
<dbReference type="Proteomes" id="UP001138894">
    <property type="component" value="Unassembled WGS sequence"/>
</dbReference>
<dbReference type="RefSeq" id="WP_218547854.1">
    <property type="nucleotide sequence ID" value="NZ_JAGSPD010000020.1"/>
</dbReference>
<proteinExistence type="predicted"/>
<dbReference type="EMBL" id="JAGSPD010000020">
    <property type="protein sequence ID" value="MBV7270629.1"/>
    <property type="molecule type" value="Genomic_DNA"/>
</dbReference>
<evidence type="ECO:0000313" key="1">
    <source>
        <dbReference type="EMBL" id="MBV7270629.1"/>
    </source>
</evidence>
<reference evidence="1" key="1">
    <citation type="submission" date="2021-04" db="EMBL/GenBank/DDBJ databases">
        <authorList>
            <person name="Pira H."/>
            <person name="Risdian C."/>
            <person name="Wink J."/>
        </authorList>
    </citation>
    <scope>NUCLEOTIDE SEQUENCE</scope>
    <source>
        <strain evidence="1">WHY3</strain>
    </source>
</reference>
<protein>
    <recommendedName>
        <fullName evidence="3">V-type ATP synthase subunit E</fullName>
    </recommendedName>
</protein>
<organism evidence="1 2">
    <name type="scientific">Winogradskyella luteola</name>
    <dbReference type="NCBI Taxonomy" id="2828330"/>
    <lineage>
        <taxon>Bacteria</taxon>
        <taxon>Pseudomonadati</taxon>
        <taxon>Bacteroidota</taxon>
        <taxon>Flavobacteriia</taxon>
        <taxon>Flavobacteriales</taxon>
        <taxon>Flavobacteriaceae</taxon>
        <taxon>Winogradskyella</taxon>
    </lineage>
</organism>
<accession>A0A9X1FBF7</accession>